<dbReference type="FunCoup" id="L2GS42">
    <property type="interactions" value="35"/>
</dbReference>
<dbReference type="InParanoid" id="L2GS42"/>
<dbReference type="HOGENOM" id="CLU_030571_4_5_1"/>
<accession>L2GS42</accession>
<dbReference type="GeneID" id="19880177"/>
<dbReference type="OMA" id="VYNDEYA"/>
<dbReference type="Gene3D" id="3.60.15.10">
    <property type="entry name" value="Ribonuclease Z/Hydroxyacylglutathione hydrolase-like"/>
    <property type="match status" value="1"/>
</dbReference>
<dbReference type="Proteomes" id="UP000011081">
    <property type="component" value="Unassembled WGS sequence"/>
</dbReference>
<name>L2GS42_VAVCU</name>
<evidence type="ECO:0000313" key="1">
    <source>
        <dbReference type="EMBL" id="ELA46202.1"/>
    </source>
</evidence>
<dbReference type="VEuPathDB" id="MicrosporidiaDB:VCUG_02313"/>
<proteinExistence type="predicted"/>
<reference evidence="2" key="1">
    <citation type="submission" date="2011-03" db="EMBL/GenBank/DDBJ databases">
        <title>The genome sequence of Vavraia culicis strain floridensis.</title>
        <authorList>
            <consortium name="The Broad Institute Genome Sequencing Platform"/>
            <person name="Cuomo C."/>
            <person name="Becnel J."/>
            <person name="Sanscrainte N."/>
            <person name="Young S.K."/>
            <person name="Zeng Q."/>
            <person name="Gargeya S."/>
            <person name="Fitzgerald M."/>
            <person name="Haas B."/>
            <person name="Abouelleil A."/>
            <person name="Alvarado L."/>
            <person name="Arachchi H.M."/>
            <person name="Berlin A."/>
            <person name="Chapman S.B."/>
            <person name="Gearin G."/>
            <person name="Goldberg J."/>
            <person name="Griggs A."/>
            <person name="Gujja S."/>
            <person name="Hansen M."/>
            <person name="Heiman D."/>
            <person name="Howarth C."/>
            <person name="Larimer J."/>
            <person name="Lui A."/>
            <person name="MacDonald P.J.P."/>
            <person name="McCowen C."/>
            <person name="Montmayeur A."/>
            <person name="Murphy C."/>
            <person name="Neiman D."/>
            <person name="Pearson M."/>
            <person name="Priest M."/>
            <person name="Roberts A."/>
            <person name="Saif S."/>
            <person name="Shea T."/>
            <person name="Sisk P."/>
            <person name="Stolte C."/>
            <person name="Sykes S."/>
            <person name="Wortman J."/>
            <person name="Nusbaum C."/>
            <person name="Birren B."/>
        </authorList>
    </citation>
    <scope>NUCLEOTIDE SEQUENCE [LARGE SCALE GENOMIC DNA]</scope>
    <source>
        <strain evidence="2">floridensis</strain>
    </source>
</reference>
<evidence type="ECO:0000313" key="2">
    <source>
        <dbReference type="Proteomes" id="UP000011081"/>
    </source>
</evidence>
<dbReference type="InterPro" id="IPR036866">
    <property type="entry name" value="RibonucZ/Hydroxyglut_hydro"/>
</dbReference>
<dbReference type="OrthoDB" id="515692at2759"/>
<keyword evidence="2" id="KW-1185">Reference proteome</keyword>
<dbReference type="STRING" id="948595.L2GS42"/>
<dbReference type="EMBL" id="GL877457">
    <property type="protein sequence ID" value="ELA46202.1"/>
    <property type="molecule type" value="Genomic_DNA"/>
</dbReference>
<protein>
    <submittedName>
        <fullName evidence="1">Uncharacterized protein</fullName>
    </submittedName>
</protein>
<organism evidence="1 2">
    <name type="scientific">Vavraia culicis (isolate floridensis)</name>
    <name type="common">Microsporidian parasite</name>
    <dbReference type="NCBI Taxonomy" id="948595"/>
    <lineage>
        <taxon>Eukaryota</taxon>
        <taxon>Fungi</taxon>
        <taxon>Fungi incertae sedis</taxon>
        <taxon>Microsporidia</taxon>
        <taxon>Pleistophoridae</taxon>
        <taxon>Vavraia</taxon>
    </lineage>
</organism>
<gene>
    <name evidence="1" type="ORF">VCUG_02313</name>
</gene>
<dbReference type="AlphaFoldDB" id="L2GS42"/>
<dbReference type="SUPFAM" id="SSF56281">
    <property type="entry name" value="Metallo-hydrolase/oxidoreductase"/>
    <property type="match status" value="1"/>
</dbReference>
<dbReference type="RefSeq" id="XP_008075323.1">
    <property type="nucleotide sequence ID" value="XM_008077132.1"/>
</dbReference>
<sequence>MERRHGLLGICSGPGRTMMYIVYNDEYAVAFDITDIKILMHALEINPPAMFMEMMDVFKCRKMFKRKLLAIFTTQYRQHCDIYRCHYDFLSKSIFFGRNLKEKRYCFEDFEILVLAIPCCTNDSFSFLIDDYLILGSVVSYLGYGKFYKGTTEKLNYTFKKFSTNVKPHVICCYGRDFSRAGYRFACEYFEVPTEFRSKKFLTFGEEQVYNPFFNYKKLMDEGNIESLNTLIHTRNRHKRM</sequence>